<evidence type="ECO:0000313" key="1">
    <source>
        <dbReference type="EMBL" id="ASE38436.1"/>
    </source>
</evidence>
<accession>A0A1Z3U580</accession>
<evidence type="ECO:0000313" key="2">
    <source>
        <dbReference type="Proteomes" id="UP000197050"/>
    </source>
</evidence>
<dbReference type="EMBL" id="CP022048">
    <property type="protein sequence ID" value="ASE38436.1"/>
    <property type="molecule type" value="Genomic_DNA"/>
</dbReference>
<dbReference type="KEGG" id="bvc:CEP68_02350"/>
<sequence length="168" mass="17858">MAFSRHATGANPRIVIALVNEIERLRAALSTTPVAETAGEAVDEGAAGEGLYLTKGVLARLRALSCHSSLGPLGMDELRQALAARAHPSPTPAADADRVREIVVKAVKAAMKDAWEDHATDTGCWPADIKRVSARGPLRLTFTPAIWAQTTAEWAAETVLASLQPEEK</sequence>
<dbReference type="AlphaFoldDB" id="A0A1Z3U580"/>
<organism evidence="1 2">
    <name type="scientific">Brevundimonas vesicularis</name>
    <name type="common">Pseudomonas vesicularis</name>
    <dbReference type="NCBI Taxonomy" id="41276"/>
    <lineage>
        <taxon>Bacteria</taxon>
        <taxon>Pseudomonadati</taxon>
        <taxon>Pseudomonadota</taxon>
        <taxon>Alphaproteobacteria</taxon>
        <taxon>Caulobacterales</taxon>
        <taxon>Caulobacteraceae</taxon>
        <taxon>Brevundimonas</taxon>
    </lineage>
</organism>
<reference evidence="2" key="1">
    <citation type="submission" date="2017-06" db="EMBL/GenBank/DDBJ databases">
        <title>FDA dAtabase for Regulatory Grade micrObial Sequences (FDA-ARGOS): Supporting development and validation of Infectious Disease Dx tests.</title>
        <authorList>
            <person name="Minogue T."/>
            <person name="Wolcott M."/>
            <person name="Wasieloski L."/>
            <person name="Aguilar W."/>
            <person name="Moore D."/>
            <person name="Tallon L."/>
            <person name="Sadzewicz L."/>
            <person name="Sengamalay N."/>
            <person name="Ott S."/>
            <person name="Godinez A."/>
            <person name="Nagaraj S."/>
            <person name="Nadendla S."/>
            <person name="Geyer C."/>
            <person name="Sichtig H."/>
        </authorList>
    </citation>
    <scope>NUCLEOTIDE SEQUENCE [LARGE SCALE GENOMIC DNA]</scope>
    <source>
        <strain evidence="2">FDAARGOS_289</strain>
    </source>
</reference>
<dbReference type="Proteomes" id="UP000197050">
    <property type="component" value="Chromosome"/>
</dbReference>
<name>A0A1Z3U580_BREVE</name>
<gene>
    <name evidence="1" type="ORF">CEP68_02350</name>
</gene>
<protein>
    <submittedName>
        <fullName evidence="1">Uncharacterized protein</fullName>
    </submittedName>
</protein>
<proteinExistence type="predicted"/>